<protein>
    <submittedName>
        <fullName evidence="2">Uncharacterized protein</fullName>
    </submittedName>
</protein>
<dbReference type="Proteomes" id="UP000076489">
    <property type="component" value="Unassembled WGS sequence"/>
</dbReference>
<dbReference type="RefSeq" id="WP_063340562.1">
    <property type="nucleotide sequence ID" value="NZ_LUKJ01000002.1"/>
</dbReference>
<proteinExistence type="predicted"/>
<evidence type="ECO:0000256" key="1">
    <source>
        <dbReference type="SAM" id="MobiDB-lite"/>
    </source>
</evidence>
<evidence type="ECO:0000313" key="2">
    <source>
        <dbReference type="EMBL" id="KZN20515.1"/>
    </source>
</evidence>
<feature type="region of interest" description="Disordered" evidence="1">
    <location>
        <begin position="1"/>
        <end position="23"/>
    </location>
</feature>
<dbReference type="OrthoDB" id="10011265at2"/>
<dbReference type="EMBL" id="LUKJ01000002">
    <property type="protein sequence ID" value="KZN20515.1"/>
    <property type="molecule type" value="Genomic_DNA"/>
</dbReference>
<reference evidence="2 3" key="2">
    <citation type="journal article" date="2018" name="Nature">
        <title>Mutant phenotypes for thousands of bacterial genes of unknown function.</title>
        <authorList>
            <person name="Price M.N."/>
            <person name="Wetmore K.M."/>
            <person name="Waters R.J."/>
            <person name="Callaghan M."/>
            <person name="Ray J."/>
            <person name="Liu H."/>
            <person name="Kuehl J.V."/>
            <person name="Melnyk R.A."/>
            <person name="Lamson J.S."/>
            <person name="Suh Y."/>
            <person name="Carlson H.K."/>
            <person name="Esquivel Z."/>
            <person name="Sadeeshkumar H."/>
            <person name="Chakraborty R."/>
            <person name="Zane G.M."/>
            <person name="Rubin B.E."/>
            <person name="Wall J.D."/>
            <person name="Visel A."/>
            <person name="Bristow J."/>
            <person name="Blow M.J."/>
            <person name="Arkin A.P."/>
            <person name="Deutschbauer A.M."/>
        </authorList>
    </citation>
    <scope>NUCLEOTIDE SEQUENCE [LARGE SCALE GENOMIC DNA]</scope>
    <source>
        <strain evidence="2 3">FW300-N1B4</strain>
    </source>
</reference>
<evidence type="ECO:0000313" key="3">
    <source>
        <dbReference type="Proteomes" id="UP000076489"/>
    </source>
</evidence>
<dbReference type="AlphaFoldDB" id="A0A166QMB7"/>
<name>A0A166QMB7_PSEFL</name>
<sequence>MPTLEPGKLPALTDAQVQAGARPGESWVEARRRLEAANWACPPPTDEMDPGADCLLSGWISDRGLEGEPIDWQPGELDGEPLVVVDPANPWREFNAEADRFQAERDLQQVLTQRAIGARRMVFRYTVRTYLVPGIAALMAGEDCAEVLETYADGLETALGQFATGRVALLAWLAERFLHYGRVGMNAYEASNRIEEAYADQQAACWSPPAATK</sequence>
<gene>
    <name evidence="2" type="ORF">A1D17_02950</name>
</gene>
<organism evidence="2 3">
    <name type="scientific">Pseudomonas fluorescens</name>
    <dbReference type="NCBI Taxonomy" id="294"/>
    <lineage>
        <taxon>Bacteria</taxon>
        <taxon>Pseudomonadati</taxon>
        <taxon>Pseudomonadota</taxon>
        <taxon>Gammaproteobacteria</taxon>
        <taxon>Pseudomonadales</taxon>
        <taxon>Pseudomonadaceae</taxon>
        <taxon>Pseudomonas</taxon>
    </lineage>
</organism>
<comment type="caution">
    <text evidence="2">The sequence shown here is derived from an EMBL/GenBank/DDBJ whole genome shotgun (WGS) entry which is preliminary data.</text>
</comment>
<reference evidence="3" key="1">
    <citation type="submission" date="2016-03" db="EMBL/GenBank/DDBJ databases">
        <authorList>
            <person name="Ray J."/>
            <person name="Price M."/>
            <person name="Deutschbauer A."/>
        </authorList>
    </citation>
    <scope>NUCLEOTIDE SEQUENCE [LARGE SCALE GENOMIC DNA]</scope>
    <source>
        <strain evidence="3">FW300-N1B4</strain>
    </source>
</reference>
<accession>A0A166QMB7</accession>